<keyword evidence="3 6" id="KW-0812">Transmembrane</keyword>
<dbReference type="EMBL" id="PVNH01000001">
    <property type="protein sequence ID" value="PRX50934.1"/>
    <property type="molecule type" value="Genomic_DNA"/>
</dbReference>
<evidence type="ECO:0000313" key="7">
    <source>
        <dbReference type="EMBL" id="PRX50934.1"/>
    </source>
</evidence>
<organism evidence="7 8">
    <name type="scientific">Prauserella shujinwangii</name>
    <dbReference type="NCBI Taxonomy" id="1453103"/>
    <lineage>
        <taxon>Bacteria</taxon>
        <taxon>Bacillati</taxon>
        <taxon>Actinomycetota</taxon>
        <taxon>Actinomycetes</taxon>
        <taxon>Pseudonocardiales</taxon>
        <taxon>Pseudonocardiaceae</taxon>
        <taxon>Prauserella</taxon>
    </lineage>
</organism>
<sequence length="200" mass="21007">MSVLGWLASVTALAFVMAVTPGPNNVLFAASGARVGYLRTLPGLLGMTTGFAAIIAVSGAGVGALVARSPWLRLALTVGASLYLLWLAIRLWRSSGRPASADGAGAVPGWWQFATLQFANPKTWLASLAFVSGFLGPHAPGGRAVDLLGVAWFLGVVWCAASVWVLFGAALRTRLADRHWSRFNKVLALLAASTIGTFWL</sequence>
<dbReference type="Proteomes" id="UP000238362">
    <property type="component" value="Unassembled WGS sequence"/>
</dbReference>
<keyword evidence="2" id="KW-1003">Cell membrane</keyword>
<reference evidence="7 8" key="1">
    <citation type="submission" date="2018-03" db="EMBL/GenBank/DDBJ databases">
        <title>Genomic Encyclopedia of Type Strains, Phase III (KMG-III): the genomes of soil and plant-associated and newly described type strains.</title>
        <authorList>
            <person name="Whitman W."/>
        </authorList>
    </citation>
    <scope>NUCLEOTIDE SEQUENCE [LARGE SCALE GENOMIC DNA]</scope>
    <source>
        <strain evidence="7 8">CGMCC 4.7125</strain>
    </source>
</reference>
<feature type="transmembrane region" description="Helical" evidence="6">
    <location>
        <begin position="150"/>
        <end position="171"/>
    </location>
</feature>
<gene>
    <name evidence="7" type="ORF">B0I33_10185</name>
</gene>
<keyword evidence="4 6" id="KW-1133">Transmembrane helix</keyword>
<evidence type="ECO:0000256" key="5">
    <source>
        <dbReference type="ARBA" id="ARBA00023136"/>
    </source>
</evidence>
<dbReference type="PANTHER" id="PTHR30086">
    <property type="entry name" value="ARGININE EXPORTER PROTEIN ARGO"/>
    <property type="match status" value="1"/>
</dbReference>
<evidence type="ECO:0000256" key="6">
    <source>
        <dbReference type="SAM" id="Phobius"/>
    </source>
</evidence>
<feature type="transmembrane region" description="Helical" evidence="6">
    <location>
        <begin position="42"/>
        <end position="67"/>
    </location>
</feature>
<comment type="caution">
    <text evidence="7">The sequence shown here is derived from an EMBL/GenBank/DDBJ whole genome shotgun (WGS) entry which is preliminary data.</text>
</comment>
<protein>
    <submittedName>
        <fullName evidence="7">Threonine/homoserine/homoserine lactone efflux protein</fullName>
    </submittedName>
</protein>
<keyword evidence="8" id="KW-1185">Reference proteome</keyword>
<dbReference type="GO" id="GO:0033228">
    <property type="term" value="P:cysteine export across plasma membrane"/>
    <property type="evidence" value="ECO:0007669"/>
    <property type="project" value="TreeGrafter"/>
</dbReference>
<evidence type="ECO:0000313" key="8">
    <source>
        <dbReference type="Proteomes" id="UP000238362"/>
    </source>
</evidence>
<dbReference type="GO" id="GO:0005886">
    <property type="term" value="C:plasma membrane"/>
    <property type="evidence" value="ECO:0007669"/>
    <property type="project" value="UniProtKB-SubCell"/>
</dbReference>
<name>A0A2T0M2G7_9PSEU</name>
<evidence type="ECO:0000256" key="1">
    <source>
        <dbReference type="ARBA" id="ARBA00004651"/>
    </source>
</evidence>
<dbReference type="Pfam" id="PF01810">
    <property type="entry name" value="LysE"/>
    <property type="match status" value="1"/>
</dbReference>
<evidence type="ECO:0000256" key="2">
    <source>
        <dbReference type="ARBA" id="ARBA00022475"/>
    </source>
</evidence>
<dbReference type="PANTHER" id="PTHR30086:SF20">
    <property type="entry name" value="ARGININE EXPORTER PROTEIN ARGO-RELATED"/>
    <property type="match status" value="1"/>
</dbReference>
<dbReference type="InterPro" id="IPR001123">
    <property type="entry name" value="LeuE-type"/>
</dbReference>
<dbReference type="GO" id="GO:0015171">
    <property type="term" value="F:amino acid transmembrane transporter activity"/>
    <property type="evidence" value="ECO:0007669"/>
    <property type="project" value="TreeGrafter"/>
</dbReference>
<comment type="subcellular location">
    <subcellularLocation>
        <location evidence="1">Cell membrane</location>
        <topology evidence="1">Multi-pass membrane protein</topology>
    </subcellularLocation>
</comment>
<evidence type="ECO:0000256" key="4">
    <source>
        <dbReference type="ARBA" id="ARBA00022989"/>
    </source>
</evidence>
<dbReference type="RefSeq" id="WP_146147433.1">
    <property type="nucleotide sequence ID" value="NZ_PVNH01000001.1"/>
</dbReference>
<keyword evidence="5 6" id="KW-0472">Membrane</keyword>
<evidence type="ECO:0000256" key="3">
    <source>
        <dbReference type="ARBA" id="ARBA00022692"/>
    </source>
</evidence>
<feature type="transmembrane region" description="Helical" evidence="6">
    <location>
        <begin position="74"/>
        <end position="92"/>
    </location>
</feature>
<proteinExistence type="predicted"/>
<dbReference type="OrthoDB" id="3175972at2"/>
<dbReference type="AlphaFoldDB" id="A0A2T0M2G7"/>
<accession>A0A2T0M2G7</accession>